<evidence type="ECO:0000313" key="2">
    <source>
        <dbReference type="Proteomes" id="UP000005950"/>
    </source>
</evidence>
<proteinExistence type="predicted"/>
<name>B9Y8L1_9FIRM</name>
<dbReference type="EMBL" id="ACCF01000127">
    <property type="protein sequence ID" value="EEF67699.1"/>
    <property type="molecule type" value="Genomic_DNA"/>
</dbReference>
<dbReference type="AlphaFoldDB" id="B9Y8L1"/>
<reference evidence="1 2" key="1">
    <citation type="submission" date="2008-12" db="EMBL/GenBank/DDBJ databases">
        <authorList>
            <person name="Fulton L."/>
            <person name="Clifton S."/>
            <person name="Fulton B."/>
            <person name="Xu J."/>
            <person name="Minx P."/>
            <person name="Pepin K.H."/>
            <person name="Johnson M."/>
            <person name="Bhonagiri V."/>
            <person name="Nash W.E."/>
            <person name="Mardis E.R."/>
            <person name="Wilson R.K."/>
        </authorList>
    </citation>
    <scope>NUCLEOTIDE SEQUENCE [LARGE SCALE GENOMIC DNA]</scope>
    <source>
        <strain evidence="1 2">DSM 12042</strain>
    </source>
</reference>
<organism evidence="1 2">
    <name type="scientific">Holdemania filiformis DSM 12042</name>
    <dbReference type="NCBI Taxonomy" id="545696"/>
    <lineage>
        <taxon>Bacteria</taxon>
        <taxon>Bacillati</taxon>
        <taxon>Bacillota</taxon>
        <taxon>Erysipelotrichia</taxon>
        <taxon>Erysipelotrichales</taxon>
        <taxon>Erysipelotrichaceae</taxon>
        <taxon>Holdemania</taxon>
    </lineage>
</organism>
<accession>B9Y8L1</accession>
<protein>
    <submittedName>
        <fullName evidence="1">Uncharacterized protein</fullName>
    </submittedName>
</protein>
<dbReference type="Proteomes" id="UP000005950">
    <property type="component" value="Unassembled WGS sequence"/>
</dbReference>
<reference evidence="1 2" key="2">
    <citation type="submission" date="2009-02" db="EMBL/GenBank/DDBJ databases">
        <title>Draft genome sequence of Holdemania filiformis DSM 12042.</title>
        <authorList>
            <person name="Sudarsanam P."/>
            <person name="Ley R."/>
            <person name="Guruge J."/>
            <person name="Turnbaugh P.J."/>
            <person name="Mahowald M."/>
            <person name="Liep D."/>
            <person name="Gordon J."/>
        </authorList>
    </citation>
    <scope>NUCLEOTIDE SEQUENCE [LARGE SCALE GENOMIC DNA]</scope>
    <source>
        <strain evidence="1 2">DSM 12042</strain>
    </source>
</reference>
<sequence>MKSRLLSESTILFHRNSFEFFHFFTLQNSAHHFFLKFKL</sequence>
<dbReference type="HOGENOM" id="CLU_3310961_0_0_9"/>
<gene>
    <name evidence="1" type="ORF">HOLDEFILI_02158</name>
</gene>
<comment type="caution">
    <text evidence="1">The sequence shown here is derived from an EMBL/GenBank/DDBJ whole genome shotgun (WGS) entry which is preliminary data.</text>
</comment>
<evidence type="ECO:0000313" key="1">
    <source>
        <dbReference type="EMBL" id="EEF67699.1"/>
    </source>
</evidence>